<protein>
    <submittedName>
        <fullName evidence="14">Cytochrome P450 monooxygenase</fullName>
    </submittedName>
</protein>
<keyword evidence="9" id="KW-0560">Oxidoreductase</keyword>
<evidence type="ECO:0000256" key="10">
    <source>
        <dbReference type="ARBA" id="ARBA00023004"/>
    </source>
</evidence>
<evidence type="ECO:0000256" key="5">
    <source>
        <dbReference type="ARBA" id="ARBA00022617"/>
    </source>
</evidence>
<feature type="binding site" description="axial binding residue" evidence="13">
    <location>
        <position position="482"/>
    </location>
    <ligand>
        <name>heme</name>
        <dbReference type="ChEBI" id="CHEBI:30413"/>
    </ligand>
    <ligandPart>
        <name>Fe</name>
        <dbReference type="ChEBI" id="CHEBI:18248"/>
    </ligandPart>
</feature>
<sequence length="542" mass="62138">MSSQTLLFFLSGIASHWCYFYHFEHHLHAIKYVSAFCLLSVSYMTDLIVNQSMASSEAILQVFLHGTSYLCGLYTSTIVYRLVFHPLRKFPGPSGARLSNLWLSFQAGNRDLQNHFLDWHTKYGYFLRIGSNDLSITHPKAPEAIYGAKSRCTKADWYDSNFPEIALSFERDRDIHDKRRRVWSKAFGEQNLRGYEQRIQQYQDNLLKNLADSRGSPLNMTKMFNFLSFDIMGELAFSRSFDMLKKVEEHWAIKILHDGIKPVGYMLPQWVWRILVSTPFLSRDNDRLRGFVHQSLEERMSRKPALPDISNALLAPFDNTKPGGKELLTLQGDTHLIIIAGSDTTATTLASIFYLLARHPQQTEILRNEVTPFVGSDGKVEHRNLQNLRHLNAVINEALRLFPPVPVYLPRLTPSEGIQIEDTYIPGKTVVYSPLYVVSRSKLPLAVYKNAHSFTPERWYPESDMIKEKSAFLPFLTGTYGCIGKPLALMSLRTTVAKVVANYDFEFPENDNGESFERDFQSAFVAMPGEVNLRFYPRNADN</sequence>
<gene>
    <name evidence="14" type="ORF">BS50DRAFT_663342</name>
</gene>
<evidence type="ECO:0000313" key="15">
    <source>
        <dbReference type="Proteomes" id="UP000240883"/>
    </source>
</evidence>
<keyword evidence="10 13" id="KW-0408">Iron</keyword>
<dbReference type="OrthoDB" id="6692864at2759"/>
<evidence type="ECO:0000256" key="11">
    <source>
        <dbReference type="ARBA" id="ARBA00023033"/>
    </source>
</evidence>
<dbReference type="PANTHER" id="PTHR24305">
    <property type="entry name" value="CYTOCHROME P450"/>
    <property type="match status" value="1"/>
</dbReference>
<dbReference type="Gene3D" id="1.10.630.10">
    <property type="entry name" value="Cytochrome P450"/>
    <property type="match status" value="1"/>
</dbReference>
<dbReference type="PRINTS" id="PR00385">
    <property type="entry name" value="P450"/>
</dbReference>
<dbReference type="GO" id="GO:0016020">
    <property type="term" value="C:membrane"/>
    <property type="evidence" value="ECO:0007669"/>
    <property type="project" value="UniProtKB-SubCell"/>
</dbReference>
<dbReference type="Pfam" id="PF00067">
    <property type="entry name" value="p450"/>
    <property type="match status" value="1"/>
</dbReference>
<dbReference type="PRINTS" id="PR00463">
    <property type="entry name" value="EP450I"/>
</dbReference>
<evidence type="ECO:0000256" key="1">
    <source>
        <dbReference type="ARBA" id="ARBA00001971"/>
    </source>
</evidence>
<proteinExistence type="inferred from homology"/>
<dbReference type="SUPFAM" id="SSF48264">
    <property type="entry name" value="Cytochrome P450"/>
    <property type="match status" value="1"/>
</dbReference>
<evidence type="ECO:0000256" key="7">
    <source>
        <dbReference type="ARBA" id="ARBA00022723"/>
    </source>
</evidence>
<evidence type="ECO:0000256" key="2">
    <source>
        <dbReference type="ARBA" id="ARBA00004370"/>
    </source>
</evidence>
<comment type="similarity">
    <text evidence="4">Belongs to the cytochrome P450 family.</text>
</comment>
<organism evidence="14 15">
    <name type="scientific">Corynespora cassiicola Philippines</name>
    <dbReference type="NCBI Taxonomy" id="1448308"/>
    <lineage>
        <taxon>Eukaryota</taxon>
        <taxon>Fungi</taxon>
        <taxon>Dikarya</taxon>
        <taxon>Ascomycota</taxon>
        <taxon>Pezizomycotina</taxon>
        <taxon>Dothideomycetes</taxon>
        <taxon>Pleosporomycetidae</taxon>
        <taxon>Pleosporales</taxon>
        <taxon>Corynesporascaceae</taxon>
        <taxon>Corynespora</taxon>
    </lineage>
</organism>
<comment type="pathway">
    <text evidence="3">Mycotoxin biosynthesis.</text>
</comment>
<evidence type="ECO:0000256" key="8">
    <source>
        <dbReference type="ARBA" id="ARBA00022989"/>
    </source>
</evidence>
<dbReference type="AlphaFoldDB" id="A0A2T2NTI5"/>
<evidence type="ECO:0000256" key="3">
    <source>
        <dbReference type="ARBA" id="ARBA00004685"/>
    </source>
</evidence>
<evidence type="ECO:0000256" key="12">
    <source>
        <dbReference type="ARBA" id="ARBA00023136"/>
    </source>
</evidence>
<name>A0A2T2NTI5_CORCC</name>
<keyword evidence="7 13" id="KW-0479">Metal-binding</keyword>
<keyword evidence="11 14" id="KW-0503">Monooxygenase</keyword>
<dbReference type="PANTHER" id="PTHR24305:SF112">
    <property type="entry name" value="L-ORNITHINE-N5-MONOOXYGENASE (EUROFUNG)"/>
    <property type="match status" value="1"/>
</dbReference>
<dbReference type="EMBL" id="KZ678133">
    <property type="protein sequence ID" value="PSN68710.1"/>
    <property type="molecule type" value="Genomic_DNA"/>
</dbReference>
<dbReference type="InterPro" id="IPR002401">
    <property type="entry name" value="Cyt_P450_E_grp-I"/>
</dbReference>
<keyword evidence="15" id="KW-1185">Reference proteome</keyword>
<keyword evidence="12" id="KW-0472">Membrane</keyword>
<dbReference type="STRING" id="1448308.A0A2T2NTI5"/>
<keyword evidence="8" id="KW-1133">Transmembrane helix</keyword>
<dbReference type="InterPro" id="IPR036396">
    <property type="entry name" value="Cyt_P450_sf"/>
</dbReference>
<evidence type="ECO:0000256" key="6">
    <source>
        <dbReference type="ARBA" id="ARBA00022692"/>
    </source>
</evidence>
<evidence type="ECO:0000313" key="14">
    <source>
        <dbReference type="EMBL" id="PSN68710.1"/>
    </source>
</evidence>
<accession>A0A2T2NTI5</accession>
<dbReference type="GO" id="GO:0020037">
    <property type="term" value="F:heme binding"/>
    <property type="evidence" value="ECO:0007669"/>
    <property type="project" value="InterPro"/>
</dbReference>
<dbReference type="InterPro" id="IPR050121">
    <property type="entry name" value="Cytochrome_P450_monoxygenase"/>
</dbReference>
<dbReference type="FunFam" id="1.10.630.10:FF:000063">
    <property type="entry name" value="Cytochrome P450 monooxygenase"/>
    <property type="match status" value="1"/>
</dbReference>
<keyword evidence="6" id="KW-0812">Transmembrane</keyword>
<dbReference type="CDD" id="cd11061">
    <property type="entry name" value="CYP67-like"/>
    <property type="match status" value="1"/>
</dbReference>
<dbReference type="GO" id="GO:0016705">
    <property type="term" value="F:oxidoreductase activity, acting on paired donors, with incorporation or reduction of molecular oxygen"/>
    <property type="evidence" value="ECO:0007669"/>
    <property type="project" value="InterPro"/>
</dbReference>
<dbReference type="InterPro" id="IPR001128">
    <property type="entry name" value="Cyt_P450"/>
</dbReference>
<dbReference type="Proteomes" id="UP000240883">
    <property type="component" value="Unassembled WGS sequence"/>
</dbReference>
<evidence type="ECO:0000256" key="9">
    <source>
        <dbReference type="ARBA" id="ARBA00023002"/>
    </source>
</evidence>
<evidence type="ECO:0000256" key="4">
    <source>
        <dbReference type="ARBA" id="ARBA00010617"/>
    </source>
</evidence>
<evidence type="ECO:0000256" key="13">
    <source>
        <dbReference type="PIRSR" id="PIRSR602401-1"/>
    </source>
</evidence>
<keyword evidence="5 13" id="KW-0349">Heme</keyword>
<dbReference type="GO" id="GO:0005506">
    <property type="term" value="F:iron ion binding"/>
    <property type="evidence" value="ECO:0007669"/>
    <property type="project" value="InterPro"/>
</dbReference>
<comment type="subcellular location">
    <subcellularLocation>
        <location evidence="2">Membrane</location>
    </subcellularLocation>
</comment>
<comment type="cofactor">
    <cofactor evidence="1 13">
        <name>heme</name>
        <dbReference type="ChEBI" id="CHEBI:30413"/>
    </cofactor>
</comment>
<reference evidence="14 15" key="1">
    <citation type="journal article" date="2018" name="Front. Microbiol.">
        <title>Genome-Wide Analysis of Corynespora cassiicola Leaf Fall Disease Putative Effectors.</title>
        <authorList>
            <person name="Lopez D."/>
            <person name="Ribeiro S."/>
            <person name="Label P."/>
            <person name="Fumanal B."/>
            <person name="Venisse J.S."/>
            <person name="Kohler A."/>
            <person name="de Oliveira R.R."/>
            <person name="Labutti K."/>
            <person name="Lipzen A."/>
            <person name="Lail K."/>
            <person name="Bauer D."/>
            <person name="Ohm R.A."/>
            <person name="Barry K.W."/>
            <person name="Spatafora J."/>
            <person name="Grigoriev I.V."/>
            <person name="Martin F.M."/>
            <person name="Pujade-Renaud V."/>
        </authorList>
    </citation>
    <scope>NUCLEOTIDE SEQUENCE [LARGE SCALE GENOMIC DNA]</scope>
    <source>
        <strain evidence="14 15">Philippines</strain>
    </source>
</reference>
<dbReference type="GO" id="GO:1902181">
    <property type="term" value="P:verruculogen biosynthetic process"/>
    <property type="evidence" value="ECO:0007669"/>
    <property type="project" value="UniProtKB-ARBA"/>
</dbReference>
<dbReference type="GO" id="GO:0004497">
    <property type="term" value="F:monooxygenase activity"/>
    <property type="evidence" value="ECO:0007669"/>
    <property type="project" value="UniProtKB-KW"/>
</dbReference>